<dbReference type="Pfam" id="PF00450">
    <property type="entry name" value="Peptidase_S10"/>
    <property type="match status" value="1"/>
</dbReference>
<comment type="subcellular location">
    <subcellularLocation>
        <location evidence="1">Secreted</location>
    </subcellularLocation>
</comment>
<dbReference type="FunFam" id="3.40.50.1820:FF:000030">
    <property type="entry name" value="Carboxypeptidase"/>
    <property type="match status" value="1"/>
</dbReference>
<evidence type="ECO:0000256" key="7">
    <source>
        <dbReference type="ARBA" id="ARBA00022801"/>
    </source>
</evidence>
<keyword evidence="12" id="KW-1185">Reference proteome</keyword>
<evidence type="ECO:0000256" key="1">
    <source>
        <dbReference type="ARBA" id="ARBA00004613"/>
    </source>
</evidence>
<evidence type="ECO:0000256" key="10">
    <source>
        <dbReference type="RuleBase" id="RU361156"/>
    </source>
</evidence>
<comment type="caution">
    <text evidence="11">The sequence shown here is derived from an EMBL/GenBank/DDBJ whole genome shotgun (WGS) entry which is preliminary data.</text>
</comment>
<dbReference type="PANTHER" id="PTHR11802:SF470">
    <property type="entry name" value="CARBOXYPEPTIDASE"/>
    <property type="match status" value="1"/>
</dbReference>
<feature type="chain" id="PRO_5043095728" description="Carboxypeptidase" evidence="10">
    <location>
        <begin position="19"/>
        <end position="489"/>
    </location>
</feature>
<dbReference type="FunFam" id="3.40.50.11320:FF:000001">
    <property type="entry name" value="Carboxypeptidase"/>
    <property type="match status" value="1"/>
</dbReference>
<evidence type="ECO:0000256" key="6">
    <source>
        <dbReference type="ARBA" id="ARBA00022729"/>
    </source>
</evidence>
<keyword evidence="7 10" id="KW-0378">Hydrolase</keyword>
<dbReference type="PROSITE" id="PS00560">
    <property type="entry name" value="CARBOXYPEPT_SER_HIS"/>
    <property type="match status" value="1"/>
</dbReference>
<feature type="signal peptide" evidence="10">
    <location>
        <begin position="1"/>
        <end position="18"/>
    </location>
</feature>
<evidence type="ECO:0000256" key="8">
    <source>
        <dbReference type="ARBA" id="ARBA00023157"/>
    </source>
</evidence>
<keyword evidence="8" id="KW-1015">Disulfide bond</keyword>
<dbReference type="InterPro" id="IPR018202">
    <property type="entry name" value="Ser_caboxypep_ser_AS"/>
</dbReference>
<evidence type="ECO:0000256" key="2">
    <source>
        <dbReference type="ARBA" id="ARBA00009431"/>
    </source>
</evidence>
<keyword evidence="6 10" id="KW-0732">Signal</keyword>
<reference evidence="11 12" key="1">
    <citation type="journal article" date="2023" name="G3 (Bethesda)">
        <title>A chromosome-length genome assembly and annotation of blackberry (Rubus argutus, cv. 'Hillquist').</title>
        <authorList>
            <person name="Bruna T."/>
            <person name="Aryal R."/>
            <person name="Dudchenko O."/>
            <person name="Sargent D.J."/>
            <person name="Mead D."/>
            <person name="Buti M."/>
            <person name="Cavallini A."/>
            <person name="Hytonen T."/>
            <person name="Andres J."/>
            <person name="Pham M."/>
            <person name="Weisz D."/>
            <person name="Mascagni F."/>
            <person name="Usai G."/>
            <person name="Natali L."/>
            <person name="Bassil N."/>
            <person name="Fernandez G.E."/>
            <person name="Lomsadze A."/>
            <person name="Armour M."/>
            <person name="Olukolu B."/>
            <person name="Poorten T."/>
            <person name="Britton C."/>
            <person name="Davik J."/>
            <person name="Ashrafi H."/>
            <person name="Aiden E.L."/>
            <person name="Borodovsky M."/>
            <person name="Worthington M."/>
        </authorList>
    </citation>
    <scope>NUCLEOTIDE SEQUENCE [LARGE SCALE GENOMIC DNA]</scope>
    <source>
        <strain evidence="11">PI 553951</strain>
    </source>
</reference>
<sequence length="489" mass="54254">MKLSLLTCLLLLSSYQLAFPIPSGHANQVGNLEKLIRSQRSGVNHAKLFDIGSEDDNAFSSVYVGSQDGSMEADKIDALPGQPAEGNDFNQYGGYVTVDPNAGRALFYYFVESPQNSSTKPLVLWLNGGPGCSSLGYGAMEELGPFRVNHDGKTLFRNDFAWNNEANVLFLESPAGVGFSYSNTSTDYKVGDNRTARDTYTFLVNWLERFPQYKISNFFITGESYAGHYAPQLAYTILSQNKVANRTNINLKGIAIGNAYVDYVTRNLGRFDYLWTHALNSDETNAGIHKHCHFTVDDDDTCRKYTEQSDNEYGNIEKYNIYNRLCNISSESKSAASTGSVNDFDPCSDNYVQTYLNLEEVQAALHVKPTTWSACSHRIGWTDPPMTVLPIIQELIASGITLWLYSGDTDAVVPVTSTRYAINTLNLTIESAWRPWYCDEEVGGYVVGYKGLTFATVRGAGHQVPSYQPERALTLFSYFLHGTLPPSGP</sequence>
<organism evidence="11 12">
    <name type="scientific">Rubus argutus</name>
    <name type="common">Southern blackberry</name>
    <dbReference type="NCBI Taxonomy" id="59490"/>
    <lineage>
        <taxon>Eukaryota</taxon>
        <taxon>Viridiplantae</taxon>
        <taxon>Streptophyta</taxon>
        <taxon>Embryophyta</taxon>
        <taxon>Tracheophyta</taxon>
        <taxon>Spermatophyta</taxon>
        <taxon>Magnoliopsida</taxon>
        <taxon>eudicotyledons</taxon>
        <taxon>Gunneridae</taxon>
        <taxon>Pentapetalae</taxon>
        <taxon>rosids</taxon>
        <taxon>fabids</taxon>
        <taxon>Rosales</taxon>
        <taxon>Rosaceae</taxon>
        <taxon>Rosoideae</taxon>
        <taxon>Rosoideae incertae sedis</taxon>
        <taxon>Rubus</taxon>
    </lineage>
</organism>
<dbReference type="Gene3D" id="3.40.50.1820">
    <property type="entry name" value="alpha/beta hydrolase"/>
    <property type="match status" value="1"/>
</dbReference>
<dbReference type="PANTHER" id="PTHR11802">
    <property type="entry name" value="SERINE PROTEASE FAMILY S10 SERINE CARBOXYPEPTIDASE"/>
    <property type="match status" value="1"/>
</dbReference>
<dbReference type="Gene3D" id="6.10.250.940">
    <property type="match status" value="1"/>
</dbReference>
<evidence type="ECO:0000313" key="12">
    <source>
        <dbReference type="Proteomes" id="UP001457282"/>
    </source>
</evidence>
<dbReference type="AlphaFoldDB" id="A0AAW1YBZ9"/>
<comment type="similarity">
    <text evidence="2 10">Belongs to the peptidase S10 family.</text>
</comment>
<dbReference type="GO" id="GO:0004185">
    <property type="term" value="F:serine-type carboxypeptidase activity"/>
    <property type="evidence" value="ECO:0007669"/>
    <property type="project" value="UniProtKB-UniRule"/>
</dbReference>
<name>A0AAW1YBZ9_RUBAR</name>
<dbReference type="InterPro" id="IPR029058">
    <property type="entry name" value="AB_hydrolase_fold"/>
</dbReference>
<dbReference type="PRINTS" id="PR00724">
    <property type="entry name" value="CRBOXYPTASEC"/>
</dbReference>
<evidence type="ECO:0000313" key="11">
    <source>
        <dbReference type="EMBL" id="KAK9946568.1"/>
    </source>
</evidence>
<evidence type="ECO:0000256" key="9">
    <source>
        <dbReference type="ARBA" id="ARBA00023180"/>
    </source>
</evidence>
<dbReference type="GO" id="GO:0005773">
    <property type="term" value="C:vacuole"/>
    <property type="evidence" value="ECO:0007669"/>
    <property type="project" value="TreeGrafter"/>
</dbReference>
<dbReference type="InterPro" id="IPR033124">
    <property type="entry name" value="Ser_caboxypep_his_AS"/>
</dbReference>
<proteinExistence type="inferred from homology"/>
<evidence type="ECO:0000256" key="4">
    <source>
        <dbReference type="ARBA" id="ARBA00022645"/>
    </source>
</evidence>
<keyword evidence="5 10" id="KW-0645">Protease</keyword>
<dbReference type="Proteomes" id="UP001457282">
    <property type="component" value="Unassembled WGS sequence"/>
</dbReference>
<dbReference type="Gene3D" id="3.40.50.11320">
    <property type="match status" value="1"/>
</dbReference>
<dbReference type="InterPro" id="IPR001563">
    <property type="entry name" value="Peptidase_S10"/>
</dbReference>
<evidence type="ECO:0000256" key="5">
    <source>
        <dbReference type="ARBA" id="ARBA00022670"/>
    </source>
</evidence>
<keyword evidence="9" id="KW-0325">Glycoprotein</keyword>
<dbReference type="SUPFAM" id="SSF53474">
    <property type="entry name" value="alpha/beta-Hydrolases"/>
    <property type="match status" value="1"/>
</dbReference>
<dbReference type="PROSITE" id="PS00131">
    <property type="entry name" value="CARBOXYPEPT_SER_SER"/>
    <property type="match status" value="1"/>
</dbReference>
<dbReference type="GO" id="GO:0006508">
    <property type="term" value="P:proteolysis"/>
    <property type="evidence" value="ECO:0007669"/>
    <property type="project" value="UniProtKB-KW"/>
</dbReference>
<gene>
    <name evidence="11" type="ORF">M0R45_012026</name>
</gene>
<keyword evidence="3" id="KW-0964">Secreted</keyword>
<protein>
    <recommendedName>
        <fullName evidence="10">Carboxypeptidase</fullName>
        <ecNumber evidence="10">3.4.16.-</ecNumber>
    </recommendedName>
</protein>
<dbReference type="FunFam" id="3.40.50.12670:FF:000002">
    <property type="entry name" value="Carboxypeptidase"/>
    <property type="match status" value="1"/>
</dbReference>
<keyword evidence="4 10" id="KW-0121">Carboxypeptidase</keyword>
<dbReference type="GO" id="GO:0005576">
    <property type="term" value="C:extracellular region"/>
    <property type="evidence" value="ECO:0007669"/>
    <property type="project" value="UniProtKB-SubCell"/>
</dbReference>
<accession>A0AAW1YBZ9</accession>
<dbReference type="EC" id="3.4.16.-" evidence="10"/>
<evidence type="ECO:0000256" key="3">
    <source>
        <dbReference type="ARBA" id="ARBA00022525"/>
    </source>
</evidence>
<dbReference type="EMBL" id="JBEDUW010000002">
    <property type="protein sequence ID" value="KAK9946568.1"/>
    <property type="molecule type" value="Genomic_DNA"/>
</dbReference>